<dbReference type="EMBL" id="FJUY01000001">
    <property type="protein sequence ID" value="CZT14960.1"/>
    <property type="molecule type" value="Genomic_DNA"/>
</dbReference>
<keyword evidence="4" id="KW-1185">Reference proteome</keyword>
<gene>
    <name evidence="3" type="ORF">RCC_00884</name>
</gene>
<dbReference type="SUPFAM" id="SSF54427">
    <property type="entry name" value="NTF2-like"/>
    <property type="match status" value="1"/>
</dbReference>
<protein>
    <recommendedName>
        <fullName evidence="2">NTF2 domain-containing protein</fullName>
    </recommendedName>
</protein>
<dbReference type="RefSeq" id="XP_023621857.1">
    <property type="nucleotide sequence ID" value="XM_023766089.1"/>
</dbReference>
<dbReference type="Proteomes" id="UP000225277">
    <property type="component" value="Unassembled WGS sequence"/>
</dbReference>
<dbReference type="GO" id="GO:1990904">
    <property type="term" value="C:ribonucleoprotein complex"/>
    <property type="evidence" value="ECO:0007669"/>
    <property type="project" value="TreeGrafter"/>
</dbReference>
<dbReference type="GO" id="GO:0003729">
    <property type="term" value="F:mRNA binding"/>
    <property type="evidence" value="ECO:0007669"/>
    <property type="project" value="TreeGrafter"/>
</dbReference>
<dbReference type="InterPro" id="IPR002075">
    <property type="entry name" value="NTF2_dom"/>
</dbReference>
<dbReference type="InterPro" id="IPR032710">
    <property type="entry name" value="NTF2-like_dom_sf"/>
</dbReference>
<reference evidence="3 4" key="1">
    <citation type="submission" date="2016-03" db="EMBL/GenBank/DDBJ databases">
        <authorList>
            <person name="Ploux O."/>
        </authorList>
    </citation>
    <scope>NUCLEOTIDE SEQUENCE [LARGE SCALE GENOMIC DNA]</scope>
    <source>
        <strain evidence="3 4">URUG2</strain>
    </source>
</reference>
<feature type="domain" description="NTF2" evidence="2">
    <location>
        <begin position="1"/>
        <end position="71"/>
    </location>
</feature>
<keyword evidence="1" id="KW-0694">RNA-binding</keyword>
<dbReference type="InterPro" id="IPR039539">
    <property type="entry name" value="Ras_GTPase_bind_prot"/>
</dbReference>
<dbReference type="OrthoDB" id="6507044at2759"/>
<evidence type="ECO:0000256" key="1">
    <source>
        <dbReference type="ARBA" id="ARBA00022884"/>
    </source>
</evidence>
<organism evidence="3 4">
    <name type="scientific">Ramularia collo-cygni</name>
    <dbReference type="NCBI Taxonomy" id="112498"/>
    <lineage>
        <taxon>Eukaryota</taxon>
        <taxon>Fungi</taxon>
        <taxon>Dikarya</taxon>
        <taxon>Ascomycota</taxon>
        <taxon>Pezizomycotina</taxon>
        <taxon>Dothideomycetes</taxon>
        <taxon>Dothideomycetidae</taxon>
        <taxon>Mycosphaerellales</taxon>
        <taxon>Mycosphaerellaceae</taxon>
        <taxon>Ramularia</taxon>
    </lineage>
</organism>
<dbReference type="PANTHER" id="PTHR10693">
    <property type="entry name" value="RAS GTPASE-ACTIVATING PROTEIN-BINDING PROTEIN"/>
    <property type="match status" value="1"/>
</dbReference>
<dbReference type="PANTHER" id="PTHR10693:SF20">
    <property type="entry name" value="AT27578P"/>
    <property type="match status" value="1"/>
</dbReference>
<dbReference type="InterPro" id="IPR018222">
    <property type="entry name" value="Nuclear_transport_factor_2_euk"/>
</dbReference>
<proteinExistence type="predicted"/>
<dbReference type="GO" id="GO:0005829">
    <property type="term" value="C:cytosol"/>
    <property type="evidence" value="ECO:0007669"/>
    <property type="project" value="TreeGrafter"/>
</dbReference>
<evidence type="ECO:0000313" key="3">
    <source>
        <dbReference type="EMBL" id="CZT14960.1"/>
    </source>
</evidence>
<accession>A0A2D3URD2</accession>
<dbReference type="STRING" id="112498.A0A2D3URD2"/>
<dbReference type="AlphaFoldDB" id="A0A2D3URD2"/>
<sequence>MDMISKPNLKNVQTQVDTKDIQPAPSGGVAIQVTGKLTMSGDYLPFARMFVLQPMPGQEGGFFVYNDIFRLRV</sequence>
<dbReference type="Gene3D" id="3.10.450.50">
    <property type="match status" value="1"/>
</dbReference>
<name>A0A2D3URD2_9PEZI</name>
<evidence type="ECO:0000313" key="4">
    <source>
        <dbReference type="Proteomes" id="UP000225277"/>
    </source>
</evidence>
<dbReference type="Pfam" id="PF02136">
    <property type="entry name" value="NTF2"/>
    <property type="match status" value="1"/>
</dbReference>
<evidence type="ECO:0000259" key="2">
    <source>
        <dbReference type="PROSITE" id="PS50177"/>
    </source>
</evidence>
<dbReference type="PROSITE" id="PS50177">
    <property type="entry name" value="NTF2_DOMAIN"/>
    <property type="match status" value="1"/>
</dbReference>
<dbReference type="GeneID" id="35596221"/>